<evidence type="ECO:0000313" key="5">
    <source>
        <dbReference type="EMBL" id="TMM55871.1"/>
    </source>
</evidence>
<evidence type="ECO:0000256" key="1">
    <source>
        <dbReference type="ARBA" id="ARBA00005189"/>
    </source>
</evidence>
<proteinExistence type="predicted"/>
<protein>
    <submittedName>
        <fullName evidence="5">Acyltransferase</fullName>
    </submittedName>
</protein>
<reference evidence="5 6" key="1">
    <citation type="submission" date="2019-05" db="EMBL/GenBank/DDBJ databases">
        <authorList>
            <person name="Zhang J.-Y."/>
            <person name="Feg X."/>
            <person name="Du Z.-J."/>
        </authorList>
    </citation>
    <scope>NUCLEOTIDE SEQUENCE [LARGE SCALE GENOMIC DNA]</scope>
    <source>
        <strain evidence="5 6">RZ26</strain>
    </source>
</reference>
<evidence type="ECO:0000259" key="4">
    <source>
        <dbReference type="SMART" id="SM00563"/>
    </source>
</evidence>
<keyword evidence="3 5" id="KW-0012">Acyltransferase</keyword>
<organism evidence="5 6">
    <name type="scientific">Maribacter algarum</name>
    <name type="common">ex Zhang et al. 2020</name>
    <dbReference type="NCBI Taxonomy" id="2578118"/>
    <lineage>
        <taxon>Bacteria</taxon>
        <taxon>Pseudomonadati</taxon>
        <taxon>Bacteroidota</taxon>
        <taxon>Flavobacteriia</taxon>
        <taxon>Flavobacteriales</taxon>
        <taxon>Flavobacteriaceae</taxon>
        <taxon>Maribacter</taxon>
    </lineage>
</organism>
<name>A0A5S3PNC7_9FLAO</name>
<gene>
    <name evidence="5" type="ORF">FEE95_14565</name>
</gene>
<dbReference type="SUPFAM" id="SSF69593">
    <property type="entry name" value="Glycerol-3-phosphate (1)-acyltransferase"/>
    <property type="match status" value="1"/>
</dbReference>
<dbReference type="PANTHER" id="PTHR10434:SF9">
    <property type="entry name" value="PHOSPHOLIPID_GLYCEROL ACYLTRANSFERASE DOMAIN-CONTAINING PROTEIN"/>
    <property type="match status" value="1"/>
</dbReference>
<dbReference type="GO" id="GO:0006654">
    <property type="term" value="P:phosphatidic acid biosynthetic process"/>
    <property type="evidence" value="ECO:0007669"/>
    <property type="project" value="TreeGrafter"/>
</dbReference>
<comment type="caution">
    <text evidence="5">The sequence shown here is derived from an EMBL/GenBank/DDBJ whole genome shotgun (WGS) entry which is preliminary data.</text>
</comment>
<dbReference type="InterPro" id="IPR002123">
    <property type="entry name" value="Plipid/glycerol_acylTrfase"/>
</dbReference>
<keyword evidence="6" id="KW-1185">Reference proteome</keyword>
<evidence type="ECO:0000256" key="3">
    <source>
        <dbReference type="ARBA" id="ARBA00023315"/>
    </source>
</evidence>
<evidence type="ECO:0000256" key="2">
    <source>
        <dbReference type="ARBA" id="ARBA00022679"/>
    </source>
</evidence>
<dbReference type="AlphaFoldDB" id="A0A5S3PNC7"/>
<dbReference type="GO" id="GO:0003841">
    <property type="term" value="F:1-acylglycerol-3-phosphate O-acyltransferase activity"/>
    <property type="evidence" value="ECO:0007669"/>
    <property type="project" value="TreeGrafter"/>
</dbReference>
<dbReference type="Proteomes" id="UP000310314">
    <property type="component" value="Unassembled WGS sequence"/>
</dbReference>
<dbReference type="SMART" id="SM00563">
    <property type="entry name" value="PlsC"/>
    <property type="match status" value="1"/>
</dbReference>
<keyword evidence="2 5" id="KW-0808">Transferase</keyword>
<dbReference type="PANTHER" id="PTHR10434">
    <property type="entry name" value="1-ACYL-SN-GLYCEROL-3-PHOSPHATE ACYLTRANSFERASE"/>
    <property type="match status" value="1"/>
</dbReference>
<dbReference type="OrthoDB" id="9796839at2"/>
<evidence type="ECO:0000313" key="6">
    <source>
        <dbReference type="Proteomes" id="UP000310314"/>
    </source>
</evidence>
<comment type="pathway">
    <text evidence="1">Lipid metabolism.</text>
</comment>
<dbReference type="Pfam" id="PF01553">
    <property type="entry name" value="Acyltransferase"/>
    <property type="match status" value="1"/>
</dbReference>
<sequence>MQKFARFIYFKVMKWSLNGDFPSHVKKCVVAVVPHTSWWDFPLGIILRNVWNVKINFVGKKSLFKAPFGWYFKWMGGAPVDRTKNSDTVTATAEVFQTRDVFRLTLAPEGTRKRVSKLKSGFYYIAKKAQVPIILIAFDFGKKEVKVSEPIWPTDDKEADFKTYEDFFKGVKGKVPENSY</sequence>
<accession>A0A5S3PNC7</accession>
<dbReference type="EMBL" id="VATY01000003">
    <property type="protein sequence ID" value="TMM55871.1"/>
    <property type="molecule type" value="Genomic_DNA"/>
</dbReference>
<feature type="domain" description="Phospholipid/glycerol acyltransferase" evidence="4">
    <location>
        <begin position="29"/>
        <end position="141"/>
    </location>
</feature>